<dbReference type="Proteomes" id="UP001301958">
    <property type="component" value="Unassembled WGS sequence"/>
</dbReference>
<dbReference type="InterPro" id="IPR002575">
    <property type="entry name" value="Aminoglycoside_PTrfase"/>
</dbReference>
<protein>
    <recommendedName>
        <fullName evidence="1">Aminoglycoside phosphotransferase domain-containing protein</fullName>
    </recommendedName>
</protein>
<dbReference type="EMBL" id="MU865382">
    <property type="protein sequence ID" value="KAK4224848.1"/>
    <property type="molecule type" value="Genomic_DNA"/>
</dbReference>
<dbReference type="AlphaFoldDB" id="A0AAN7BKB4"/>
<dbReference type="PANTHER" id="PTHR21310">
    <property type="entry name" value="AMINOGLYCOSIDE PHOSPHOTRANSFERASE-RELATED-RELATED"/>
    <property type="match status" value="1"/>
</dbReference>
<gene>
    <name evidence="2" type="ORF">QBC38DRAFT_422728</name>
</gene>
<reference evidence="2" key="1">
    <citation type="journal article" date="2023" name="Mol. Phylogenet. Evol.">
        <title>Genome-scale phylogeny and comparative genomics of the fungal order Sordariales.</title>
        <authorList>
            <person name="Hensen N."/>
            <person name="Bonometti L."/>
            <person name="Westerberg I."/>
            <person name="Brannstrom I.O."/>
            <person name="Guillou S."/>
            <person name="Cros-Aarteil S."/>
            <person name="Calhoun S."/>
            <person name="Haridas S."/>
            <person name="Kuo A."/>
            <person name="Mondo S."/>
            <person name="Pangilinan J."/>
            <person name="Riley R."/>
            <person name="LaButti K."/>
            <person name="Andreopoulos B."/>
            <person name="Lipzen A."/>
            <person name="Chen C."/>
            <person name="Yan M."/>
            <person name="Daum C."/>
            <person name="Ng V."/>
            <person name="Clum A."/>
            <person name="Steindorff A."/>
            <person name="Ohm R.A."/>
            <person name="Martin F."/>
            <person name="Silar P."/>
            <person name="Natvig D.O."/>
            <person name="Lalanne C."/>
            <person name="Gautier V."/>
            <person name="Ament-Velasquez S.L."/>
            <person name="Kruys A."/>
            <person name="Hutchinson M.I."/>
            <person name="Powell A.J."/>
            <person name="Barry K."/>
            <person name="Miller A.N."/>
            <person name="Grigoriev I.V."/>
            <person name="Debuchy R."/>
            <person name="Gladieux P."/>
            <person name="Hiltunen Thoren M."/>
            <person name="Johannesson H."/>
        </authorList>
    </citation>
    <scope>NUCLEOTIDE SEQUENCE</scope>
    <source>
        <strain evidence="2">CBS 990.96</strain>
    </source>
</reference>
<accession>A0AAN7BKB4</accession>
<comment type="caution">
    <text evidence="2">The sequence shown here is derived from an EMBL/GenBank/DDBJ whole genome shotgun (WGS) entry which is preliminary data.</text>
</comment>
<keyword evidence="3" id="KW-1185">Reference proteome</keyword>
<evidence type="ECO:0000313" key="3">
    <source>
        <dbReference type="Proteomes" id="UP001301958"/>
    </source>
</evidence>
<name>A0AAN7BKB4_9PEZI</name>
<dbReference type="Gene3D" id="3.90.1200.10">
    <property type="match status" value="1"/>
</dbReference>
<feature type="domain" description="Aminoglycoside phosphotransferase" evidence="1">
    <location>
        <begin position="96"/>
        <end position="252"/>
    </location>
</feature>
<proteinExistence type="predicted"/>
<dbReference type="Pfam" id="PF01636">
    <property type="entry name" value="APH"/>
    <property type="match status" value="1"/>
</dbReference>
<dbReference type="InterPro" id="IPR051678">
    <property type="entry name" value="AGP_Transferase"/>
</dbReference>
<reference evidence="2" key="2">
    <citation type="submission" date="2023-05" db="EMBL/GenBank/DDBJ databases">
        <authorList>
            <consortium name="Lawrence Berkeley National Laboratory"/>
            <person name="Steindorff A."/>
            <person name="Hensen N."/>
            <person name="Bonometti L."/>
            <person name="Westerberg I."/>
            <person name="Brannstrom I.O."/>
            <person name="Guillou S."/>
            <person name="Cros-Aarteil S."/>
            <person name="Calhoun S."/>
            <person name="Haridas S."/>
            <person name="Kuo A."/>
            <person name="Mondo S."/>
            <person name="Pangilinan J."/>
            <person name="Riley R."/>
            <person name="Labutti K."/>
            <person name="Andreopoulos B."/>
            <person name="Lipzen A."/>
            <person name="Chen C."/>
            <person name="Yanf M."/>
            <person name="Daum C."/>
            <person name="Ng V."/>
            <person name="Clum A."/>
            <person name="Ohm R."/>
            <person name="Martin F."/>
            <person name="Silar P."/>
            <person name="Natvig D."/>
            <person name="Lalanne C."/>
            <person name="Gautier V."/>
            <person name="Ament-Velasquez S.L."/>
            <person name="Kruys A."/>
            <person name="Hutchinson M.I."/>
            <person name="Powell A.J."/>
            <person name="Barry K."/>
            <person name="Miller A.N."/>
            <person name="Grigoriev I.V."/>
            <person name="Debuchy R."/>
            <person name="Gladieux P."/>
            <person name="Thoren M.H."/>
            <person name="Johannesson H."/>
        </authorList>
    </citation>
    <scope>NUCLEOTIDE SEQUENCE</scope>
    <source>
        <strain evidence="2">CBS 990.96</strain>
    </source>
</reference>
<dbReference type="SUPFAM" id="SSF56112">
    <property type="entry name" value="Protein kinase-like (PK-like)"/>
    <property type="match status" value="1"/>
</dbReference>
<evidence type="ECO:0000259" key="1">
    <source>
        <dbReference type="Pfam" id="PF01636"/>
    </source>
</evidence>
<organism evidence="2 3">
    <name type="scientific">Podospora fimiseda</name>
    <dbReference type="NCBI Taxonomy" id="252190"/>
    <lineage>
        <taxon>Eukaryota</taxon>
        <taxon>Fungi</taxon>
        <taxon>Dikarya</taxon>
        <taxon>Ascomycota</taxon>
        <taxon>Pezizomycotina</taxon>
        <taxon>Sordariomycetes</taxon>
        <taxon>Sordariomycetidae</taxon>
        <taxon>Sordariales</taxon>
        <taxon>Podosporaceae</taxon>
        <taxon>Podospora</taxon>
    </lineage>
</organism>
<sequence>MTNDWTLMVIDQFFADRKSPTRDECDKLALSITGASTLRQVSTPGSLSYTVICEKKAENGTDEVVASFRERGSWLKYDILAIAWEIHRRLVPEATFQGAMPGSDSLLGIYTMSFVPGVACLEVLSWEVEMDAEEESKHVVFIKHLARYFARCLSTPQSAPPHARESQKEDISRRLAILKFNPSFDIISSYTVSELEAALPQLFTQNHPQVLTNGDLSKTNILVDPDTYEITGIVDWSLAFVRPFGMELDTLLLVTGCMDMAGWHDYTCKTALIDAFWEEFWAGAFMLEIQEDDKSRKQDFRALAEIAMKIGAILCYGFQRNEDGSASEVVYISESMLNTLKGWFIGDQA</sequence>
<evidence type="ECO:0000313" key="2">
    <source>
        <dbReference type="EMBL" id="KAK4224848.1"/>
    </source>
</evidence>
<dbReference type="InterPro" id="IPR011009">
    <property type="entry name" value="Kinase-like_dom_sf"/>
</dbReference>